<accession>A0A5J4ZTZ9</accession>
<evidence type="ECO:0000313" key="2">
    <source>
        <dbReference type="Proteomes" id="UP000325577"/>
    </source>
</evidence>
<evidence type="ECO:0000313" key="1">
    <source>
        <dbReference type="EMBL" id="KAA8521334.1"/>
    </source>
</evidence>
<reference evidence="1 2" key="1">
    <citation type="submission" date="2019-09" db="EMBL/GenBank/DDBJ databases">
        <title>A chromosome-level genome assembly of the Chinese tupelo Nyssa sinensis.</title>
        <authorList>
            <person name="Yang X."/>
            <person name="Kang M."/>
            <person name="Yang Y."/>
            <person name="Xiong H."/>
            <person name="Wang M."/>
            <person name="Zhang Z."/>
            <person name="Wang Z."/>
            <person name="Wu H."/>
            <person name="Ma T."/>
            <person name="Liu J."/>
            <person name="Xi Z."/>
        </authorList>
    </citation>
    <scope>NUCLEOTIDE SEQUENCE [LARGE SCALE GENOMIC DNA]</scope>
    <source>
        <strain evidence="1">J267</strain>
        <tissue evidence="1">Leaf</tissue>
    </source>
</reference>
<dbReference type="Proteomes" id="UP000325577">
    <property type="component" value="Linkage Group LG5"/>
</dbReference>
<protein>
    <submittedName>
        <fullName evidence="1">Uncharacterized protein</fullName>
    </submittedName>
</protein>
<keyword evidence="2" id="KW-1185">Reference proteome</keyword>
<organism evidence="1 2">
    <name type="scientific">Nyssa sinensis</name>
    <dbReference type="NCBI Taxonomy" id="561372"/>
    <lineage>
        <taxon>Eukaryota</taxon>
        <taxon>Viridiplantae</taxon>
        <taxon>Streptophyta</taxon>
        <taxon>Embryophyta</taxon>
        <taxon>Tracheophyta</taxon>
        <taxon>Spermatophyta</taxon>
        <taxon>Magnoliopsida</taxon>
        <taxon>eudicotyledons</taxon>
        <taxon>Gunneridae</taxon>
        <taxon>Pentapetalae</taxon>
        <taxon>asterids</taxon>
        <taxon>Cornales</taxon>
        <taxon>Nyssaceae</taxon>
        <taxon>Nyssa</taxon>
    </lineage>
</organism>
<sequence>MQRQAVTPTKARVLQWSLPCLFSEFSEHRVFIPLILWHKIGMKNRLRQRGVGNRGCSRACLNGRGGARDDLTVVNREGDLSMTHEVAGEGPDGDILEAELAFPRAGEGEPDVRRKNNTLNEVGVAGKLAAVRGRLVSAIPALKSQPRDMANLAVVLANVASCSSWEPCQCYSPLSTWAIDEAI</sequence>
<dbReference type="EMBL" id="CM018048">
    <property type="protein sequence ID" value="KAA8521334.1"/>
    <property type="molecule type" value="Genomic_DNA"/>
</dbReference>
<gene>
    <name evidence="1" type="ORF">F0562_012007</name>
</gene>
<proteinExistence type="predicted"/>
<name>A0A5J4ZTZ9_9ASTE</name>
<dbReference type="AlphaFoldDB" id="A0A5J4ZTZ9"/>